<feature type="domain" description="Tripeptidyl peptidase II second Ig-like" evidence="1">
    <location>
        <begin position="55"/>
        <end position="127"/>
    </location>
</feature>
<organism evidence="2 3">
    <name type="scientific">Zizania palustris</name>
    <name type="common">Northern wild rice</name>
    <dbReference type="NCBI Taxonomy" id="103762"/>
    <lineage>
        <taxon>Eukaryota</taxon>
        <taxon>Viridiplantae</taxon>
        <taxon>Streptophyta</taxon>
        <taxon>Embryophyta</taxon>
        <taxon>Tracheophyta</taxon>
        <taxon>Spermatophyta</taxon>
        <taxon>Magnoliopsida</taxon>
        <taxon>Liliopsida</taxon>
        <taxon>Poales</taxon>
        <taxon>Poaceae</taxon>
        <taxon>BOP clade</taxon>
        <taxon>Oryzoideae</taxon>
        <taxon>Oryzeae</taxon>
        <taxon>Zizaniinae</taxon>
        <taxon>Zizania</taxon>
    </lineage>
</organism>
<dbReference type="AlphaFoldDB" id="A0A8J5SNL2"/>
<reference evidence="2" key="1">
    <citation type="journal article" date="2021" name="bioRxiv">
        <title>Whole Genome Assembly and Annotation of Northern Wild Rice, Zizania palustris L., Supports a Whole Genome Duplication in the Zizania Genus.</title>
        <authorList>
            <person name="Haas M."/>
            <person name="Kono T."/>
            <person name="Macchietto M."/>
            <person name="Millas R."/>
            <person name="McGilp L."/>
            <person name="Shao M."/>
            <person name="Duquette J."/>
            <person name="Hirsch C.N."/>
            <person name="Kimball J."/>
        </authorList>
    </citation>
    <scope>NUCLEOTIDE SEQUENCE</scope>
    <source>
        <tissue evidence="2">Fresh leaf tissue</tissue>
    </source>
</reference>
<name>A0A8J5SNL2_ZIZPA</name>
<reference evidence="2" key="2">
    <citation type="submission" date="2021-02" db="EMBL/GenBank/DDBJ databases">
        <authorList>
            <person name="Kimball J.A."/>
            <person name="Haas M.W."/>
            <person name="Macchietto M."/>
            <person name="Kono T."/>
            <person name="Duquette J."/>
            <person name="Shao M."/>
        </authorList>
    </citation>
    <scope>NUCLEOTIDE SEQUENCE</scope>
    <source>
        <tissue evidence="2">Fresh leaf tissue</tissue>
    </source>
</reference>
<keyword evidence="3" id="KW-1185">Reference proteome</keyword>
<dbReference type="Proteomes" id="UP000729402">
    <property type="component" value="Unassembled WGS sequence"/>
</dbReference>
<dbReference type="Pfam" id="PF12580">
    <property type="entry name" value="TPPII"/>
    <property type="match status" value="1"/>
</dbReference>
<proteinExistence type="predicted"/>
<sequence length="280" mass="31354">MGWHDSTSVSGHRACLFSVGDTPNVYINSLGHHSTLNLSFVHWLGQLQTCNQLHAHENVQFLEKLKQLILFIERKLEKKDFIQLSFYSEPDGPVIGNGTFKSSVLVPGEPEAFYVGPPSREKLPKNVLPGSILFGSITYGAVSSFNKKGGQNQHAPSSYSISYLVPPSKVDNDKGNGVSAGRKSISEKLDEEVRDIKIKFLSGFNQDTEDDKSAWMELVASLKSEYPKYTPLLAKILERIVQKGCSDDKIGYQKEVQYSMRKDICWARGTPFWAQGLHKR</sequence>
<accession>A0A8J5SNL2</accession>
<protein>
    <recommendedName>
        <fullName evidence="1">Tripeptidyl peptidase II second Ig-like domain-containing protein</fullName>
    </recommendedName>
</protein>
<evidence type="ECO:0000313" key="2">
    <source>
        <dbReference type="EMBL" id="KAG8059976.1"/>
    </source>
</evidence>
<gene>
    <name evidence="2" type="ORF">GUJ93_ZPchr0002g26195</name>
</gene>
<comment type="caution">
    <text evidence="2">The sequence shown here is derived from an EMBL/GenBank/DDBJ whole genome shotgun (WGS) entry which is preliminary data.</text>
</comment>
<dbReference type="InterPro" id="IPR022229">
    <property type="entry name" value="TPPII_Ig-like-2"/>
</dbReference>
<dbReference type="EMBL" id="JAAALK010000287">
    <property type="protein sequence ID" value="KAG8059976.1"/>
    <property type="molecule type" value="Genomic_DNA"/>
</dbReference>
<evidence type="ECO:0000259" key="1">
    <source>
        <dbReference type="Pfam" id="PF12580"/>
    </source>
</evidence>
<evidence type="ECO:0000313" key="3">
    <source>
        <dbReference type="Proteomes" id="UP000729402"/>
    </source>
</evidence>
<dbReference type="OrthoDB" id="10256524at2759"/>